<evidence type="ECO:0000313" key="3">
    <source>
        <dbReference type="EMBL" id="RNA38515.1"/>
    </source>
</evidence>
<dbReference type="PANTHER" id="PTHR15502">
    <property type="entry name" value="CALCINEURIN-BINDING PROTEIN CABIN 1-RELATED"/>
    <property type="match status" value="1"/>
</dbReference>
<reference evidence="3 4" key="1">
    <citation type="journal article" date="2018" name="Sci. Rep.">
        <title>Genomic signatures of local adaptation to the degree of environmental predictability in rotifers.</title>
        <authorList>
            <person name="Franch-Gras L."/>
            <person name="Hahn C."/>
            <person name="Garcia-Roger E.M."/>
            <person name="Carmona M.J."/>
            <person name="Serra M."/>
            <person name="Gomez A."/>
        </authorList>
    </citation>
    <scope>NUCLEOTIDE SEQUENCE [LARGE SCALE GENOMIC DNA]</scope>
    <source>
        <strain evidence="3">HYR1</strain>
    </source>
</reference>
<accession>A0A3M7SS41</accession>
<name>A0A3M7SS41_BRAPC</name>
<sequence>MTPSKKSSFNEKMLSKSIRLLEEDETEQVEHLISDLTRSETTLFELIKLFLSRLALNYKRQWYEFLDDVDRNFEDFCTLAPIIICYLELKFSNYKLEIESQNSDDEDLDRSIEPRNSKMDRLIFYTIEFENLCENILRRNSENSSENNQDIIKTLLARTYSLNLYASCNFHYLDLSSEYYETKICEQLEGQSEGFIIGISKIFQVITKESIREFLKQNKKNNIFKLNNRIEKFFNEGNYQLVIESLQDFAETHKLPLDNSKFNPKIFSYFIKSLTKPPNGDEVKCAYFCRKFLKDCIHYLKEEIRNLALNQSLEQSEITENENVEKFGYLSDISVFICDILDILYSLETSNKEDQFETDYESENIRTRESIWLMNQIMSIYFDSSNDLAIKLDIKAKPLKAFFILFDIIEKKNSKLNTAEYLLFIHEYLARNGFCGCNGGEFLTFGIEKLIKFKLECEFCSTNKNLEIYKREIDEETNKSDKTSTKGSDDDKNICLCSDFDELLEQFFYCLFGFRKKSAKHLKNHSRITKSFDVNNCWNLYYFYQPNKFPEYDDLPKFSLTSEINDLMRDILVLITGSNIDDELDKCTSEFIQKAHDFDSLDQVLDYLSKKYNKNQEAEFKDIYYYLGDYNFKIEKEKDRKNRFIYNYFIKDLLLNKDRVDSWATLGLYKSSETLLFYTESGKIIKTEADVNEFMSEVELSIVFFRKAAQYRRPNDHTFLVEFGLFLYQMSSLTSRLLRMNRLIGFFENEKIKKELEEKKIDYLKLANEAYQQLFTFKVKVDQEPINQDLFQQANLADEASLASSSSEKKSKKDQSEYNFEEEWLQNYMLGKIKEKLKAPIMESLKHYKQAYEILDQNISIYLKKITYKSKSCYNLEANEMFYRIYTLTLKRLEDIVSKPNCEHELSELSNFLENLVDTRFVKAHNDFDLDEISMFLHENVFSSSQKLNDIEHKDLFLNCVCICVTGLGQILKRFSQHYRSLYRLAFFYTKFFDFKNLEVAKNLLLGISGWNSLPYMPCSGYFQERNRANFYYGIWKISTNTNEEQQDFERAGSFSNHLFKATLLLIEVLEKTGDRCNLLDMSKMFFQKLDPEKKYLNDDMMREYIASKTITASYKNVEKAALESFRKTFDNMGEFYAYQNDLVPLLLDSFEIYKIAFKNNEKVAKFCENHLTKLYVQFNPEALNRNTPISIDEIIKFCLLIERKEKINKVKTKSRISLTPSNQPKNES</sequence>
<dbReference type="PANTHER" id="PTHR15502:SF7">
    <property type="entry name" value="CALCINEURIN-BINDING PROTEIN CABIN-1"/>
    <property type="match status" value="1"/>
</dbReference>
<dbReference type="InterPro" id="IPR033053">
    <property type="entry name" value="Hir3/CABIN1"/>
</dbReference>
<dbReference type="AlphaFoldDB" id="A0A3M7SS41"/>
<proteinExistence type="predicted"/>
<dbReference type="STRING" id="10195.A0A3M7SS41"/>
<organism evidence="3 4">
    <name type="scientific">Brachionus plicatilis</name>
    <name type="common">Marine rotifer</name>
    <name type="synonym">Brachionus muelleri</name>
    <dbReference type="NCBI Taxonomy" id="10195"/>
    <lineage>
        <taxon>Eukaryota</taxon>
        <taxon>Metazoa</taxon>
        <taxon>Spiralia</taxon>
        <taxon>Gnathifera</taxon>
        <taxon>Rotifera</taxon>
        <taxon>Eurotatoria</taxon>
        <taxon>Monogononta</taxon>
        <taxon>Pseudotrocha</taxon>
        <taxon>Ploima</taxon>
        <taxon>Brachionidae</taxon>
        <taxon>Brachionus</taxon>
    </lineage>
</organism>
<protein>
    <submittedName>
        <fullName evidence="3">Calcineurin-binding cabin-1 isoform X1</fullName>
    </submittedName>
</protein>
<evidence type="ECO:0000256" key="1">
    <source>
        <dbReference type="ARBA" id="ARBA00004123"/>
    </source>
</evidence>
<dbReference type="EMBL" id="REGN01000860">
    <property type="protein sequence ID" value="RNA38515.1"/>
    <property type="molecule type" value="Genomic_DNA"/>
</dbReference>
<keyword evidence="2" id="KW-0539">Nucleus</keyword>
<dbReference type="GO" id="GO:0031491">
    <property type="term" value="F:nucleosome binding"/>
    <property type="evidence" value="ECO:0007669"/>
    <property type="project" value="TreeGrafter"/>
</dbReference>
<evidence type="ECO:0000256" key="2">
    <source>
        <dbReference type="ARBA" id="ARBA00023242"/>
    </source>
</evidence>
<dbReference type="GO" id="GO:0006325">
    <property type="term" value="P:chromatin organization"/>
    <property type="evidence" value="ECO:0007669"/>
    <property type="project" value="InterPro"/>
</dbReference>
<comment type="subcellular location">
    <subcellularLocation>
        <location evidence="1">Nucleus</location>
    </subcellularLocation>
</comment>
<gene>
    <name evidence="3" type="ORF">BpHYR1_016931</name>
</gene>
<dbReference type="OrthoDB" id="77564at2759"/>
<evidence type="ECO:0000313" key="4">
    <source>
        <dbReference type="Proteomes" id="UP000276133"/>
    </source>
</evidence>
<dbReference type="Proteomes" id="UP000276133">
    <property type="component" value="Unassembled WGS sequence"/>
</dbReference>
<comment type="caution">
    <text evidence="3">The sequence shown here is derived from an EMBL/GenBank/DDBJ whole genome shotgun (WGS) entry which is preliminary data.</text>
</comment>
<keyword evidence="4" id="KW-1185">Reference proteome</keyword>
<dbReference type="GO" id="GO:0005634">
    <property type="term" value="C:nucleus"/>
    <property type="evidence" value="ECO:0007669"/>
    <property type="project" value="UniProtKB-SubCell"/>
</dbReference>